<evidence type="ECO:0000313" key="2">
    <source>
        <dbReference type="Proteomes" id="UP001172457"/>
    </source>
</evidence>
<gene>
    <name evidence="1" type="ORF">OSB04_031076</name>
</gene>
<proteinExistence type="predicted"/>
<comment type="caution">
    <text evidence="1">The sequence shown here is derived from an EMBL/GenBank/DDBJ whole genome shotgun (WGS) entry which is preliminary data.</text>
</comment>
<dbReference type="EMBL" id="JARYMX010000008">
    <property type="protein sequence ID" value="KAJ9538343.1"/>
    <property type="molecule type" value="Genomic_DNA"/>
</dbReference>
<keyword evidence="2" id="KW-1185">Reference proteome</keyword>
<protein>
    <submittedName>
        <fullName evidence="1">Uncharacterized protein</fullName>
    </submittedName>
</protein>
<name>A0AA38SU07_9ASTR</name>
<sequence>MGKVFWMLPLSDWYGIGMVVDEWGSSFEAWGFVFYESTITNQQSRYITLDFGENFCRIYAQSLSSSDRSFSAVAVDNQPMEITQNRFRIKKLTDLRIISM</sequence>
<accession>A0AA38SU07</accession>
<organism evidence="1 2">
    <name type="scientific">Centaurea solstitialis</name>
    <name type="common">yellow star-thistle</name>
    <dbReference type="NCBI Taxonomy" id="347529"/>
    <lineage>
        <taxon>Eukaryota</taxon>
        <taxon>Viridiplantae</taxon>
        <taxon>Streptophyta</taxon>
        <taxon>Embryophyta</taxon>
        <taxon>Tracheophyta</taxon>
        <taxon>Spermatophyta</taxon>
        <taxon>Magnoliopsida</taxon>
        <taxon>eudicotyledons</taxon>
        <taxon>Gunneridae</taxon>
        <taxon>Pentapetalae</taxon>
        <taxon>asterids</taxon>
        <taxon>campanulids</taxon>
        <taxon>Asterales</taxon>
        <taxon>Asteraceae</taxon>
        <taxon>Carduoideae</taxon>
        <taxon>Cardueae</taxon>
        <taxon>Centaureinae</taxon>
        <taxon>Centaurea</taxon>
    </lineage>
</organism>
<evidence type="ECO:0000313" key="1">
    <source>
        <dbReference type="EMBL" id="KAJ9538343.1"/>
    </source>
</evidence>
<dbReference type="Proteomes" id="UP001172457">
    <property type="component" value="Chromosome 8"/>
</dbReference>
<reference evidence="1" key="1">
    <citation type="submission" date="2023-03" db="EMBL/GenBank/DDBJ databases">
        <title>Chromosome-scale reference genome and RAD-based genetic map of yellow starthistle (Centaurea solstitialis) reveal putative structural variation and QTLs associated with invader traits.</title>
        <authorList>
            <person name="Reatini B."/>
            <person name="Cang F.A."/>
            <person name="Jiang Q."/>
            <person name="Mckibben M.T.W."/>
            <person name="Barker M.S."/>
            <person name="Rieseberg L.H."/>
            <person name="Dlugosch K.M."/>
        </authorList>
    </citation>
    <scope>NUCLEOTIDE SEQUENCE</scope>
    <source>
        <strain evidence="1">CAN-66</strain>
        <tissue evidence="1">Leaf</tissue>
    </source>
</reference>
<dbReference type="AlphaFoldDB" id="A0AA38SU07"/>